<comment type="caution">
    <text evidence="2">The sequence shown here is derived from an EMBL/GenBank/DDBJ whole genome shotgun (WGS) entry which is preliminary data.</text>
</comment>
<keyword evidence="3" id="KW-1185">Reference proteome</keyword>
<evidence type="ECO:0000313" key="2">
    <source>
        <dbReference type="EMBL" id="RHZ86771.1"/>
    </source>
</evidence>
<protein>
    <submittedName>
        <fullName evidence="2">Uncharacterized protein</fullName>
    </submittedName>
</protein>
<accession>A0A397JFH7</accession>
<evidence type="ECO:0000256" key="1">
    <source>
        <dbReference type="SAM" id="MobiDB-lite"/>
    </source>
</evidence>
<name>A0A397JFH7_9GLOM</name>
<reference evidence="2 3" key="1">
    <citation type="submission" date="2018-08" db="EMBL/GenBank/DDBJ databases">
        <title>Genome and evolution of the arbuscular mycorrhizal fungus Diversispora epigaea (formerly Glomus versiforme) and its bacterial endosymbionts.</title>
        <authorList>
            <person name="Sun X."/>
            <person name="Fei Z."/>
            <person name="Harrison M."/>
        </authorList>
    </citation>
    <scope>NUCLEOTIDE SEQUENCE [LARGE SCALE GENOMIC DNA]</scope>
    <source>
        <strain evidence="2 3">IT104</strain>
    </source>
</reference>
<gene>
    <name evidence="2" type="ORF">Glove_46g154</name>
</gene>
<dbReference type="Proteomes" id="UP000266861">
    <property type="component" value="Unassembled WGS sequence"/>
</dbReference>
<feature type="compositionally biased region" description="Basic and acidic residues" evidence="1">
    <location>
        <begin position="56"/>
        <end position="68"/>
    </location>
</feature>
<sequence length="68" mass="7594">MRVRVPLQNLLNAGKFSVHQFALFASFGQDKFVNFDKSHSILLDKGSSTNKNKLAPSDRDLVDLSKNS</sequence>
<evidence type="ECO:0000313" key="3">
    <source>
        <dbReference type="Proteomes" id="UP000266861"/>
    </source>
</evidence>
<proteinExistence type="predicted"/>
<feature type="region of interest" description="Disordered" evidence="1">
    <location>
        <begin position="45"/>
        <end position="68"/>
    </location>
</feature>
<organism evidence="2 3">
    <name type="scientific">Diversispora epigaea</name>
    <dbReference type="NCBI Taxonomy" id="1348612"/>
    <lineage>
        <taxon>Eukaryota</taxon>
        <taxon>Fungi</taxon>
        <taxon>Fungi incertae sedis</taxon>
        <taxon>Mucoromycota</taxon>
        <taxon>Glomeromycotina</taxon>
        <taxon>Glomeromycetes</taxon>
        <taxon>Diversisporales</taxon>
        <taxon>Diversisporaceae</taxon>
        <taxon>Diversispora</taxon>
    </lineage>
</organism>
<dbReference type="EMBL" id="PQFF01000043">
    <property type="protein sequence ID" value="RHZ86771.1"/>
    <property type="molecule type" value="Genomic_DNA"/>
</dbReference>
<dbReference type="AlphaFoldDB" id="A0A397JFH7"/>